<dbReference type="OrthoDB" id="6077919at2759"/>
<dbReference type="EMBL" id="VYZN01000178">
    <property type="protein sequence ID" value="KAE9523183.1"/>
    <property type="molecule type" value="Genomic_DNA"/>
</dbReference>
<keyword evidence="5" id="KW-1185">Reference proteome</keyword>
<evidence type="ECO:0000256" key="1">
    <source>
        <dbReference type="SAM" id="MobiDB-lite"/>
    </source>
</evidence>
<dbReference type="InterPro" id="IPR029526">
    <property type="entry name" value="PGBD"/>
</dbReference>
<reference evidence="4 5" key="1">
    <citation type="submission" date="2019-08" db="EMBL/GenBank/DDBJ databases">
        <title>The genome of the soybean aphid Biotype 1, its phylome, world population structure and adaptation to the North American continent.</title>
        <authorList>
            <person name="Giordano R."/>
            <person name="Donthu R.K."/>
            <person name="Hernandez A.G."/>
            <person name="Wright C.L."/>
            <person name="Zimin A.V."/>
        </authorList>
    </citation>
    <scope>NUCLEOTIDE SEQUENCE [LARGE SCALE GENOMIC DNA]</scope>
    <source>
        <tissue evidence="4">Whole aphids</tissue>
    </source>
</reference>
<dbReference type="Proteomes" id="UP000475862">
    <property type="component" value="Unassembled WGS sequence"/>
</dbReference>
<name>A0A6G0SXT7_APHGL</name>
<feature type="transmembrane region" description="Helical" evidence="2">
    <location>
        <begin position="402"/>
        <end position="424"/>
    </location>
</feature>
<evidence type="ECO:0000313" key="4">
    <source>
        <dbReference type="EMBL" id="KAE9523183.1"/>
    </source>
</evidence>
<dbReference type="AlphaFoldDB" id="A0A6G0SXT7"/>
<evidence type="ECO:0000259" key="3">
    <source>
        <dbReference type="Pfam" id="PF13843"/>
    </source>
</evidence>
<proteinExistence type="predicted"/>
<sequence>MDEFEQNRILNMLNDIVSDCSEELGIGDENISETEDHLSENDEYATEEELETSDEETDQFERRFLWGKDKLTKWRKDSCQTVGRTRSHNIITQLPGPKLVSRDKYSIVDCFKLFCDDIIIRTIVTCTNIYIEKISTNFKRQIDCRQTDFQEISALIGILILAGVNKLGKQNILDLWDTTGFGIESFHATMSIQRFRFLLRCLRFDDIRDRESRREIDKLAPIREVFEMLVHNCQKSYSVGAFVTIDEELVKFRDKCPFKQYLPSKPGKYGIKIFAVVDSKTMYSFNMEIYPGKQPEGPYNLLNNPHPLVMRLMEPILDSGRNLTIDNFFTSVPLAKDLLNRKITLVGTLRKNKREIPPEMLSNKRKEYDSLFGFTKELTIGAVDTVDEMCGRYDTGRSCKRWPLAIFFYMLNITGINSQIIYIANNPNIKIKRRIFLRNLAMELIKPAIAKRAASTFLPREIRIKAARISGQQLRIETTEREGSSGRCFFCPRAKDRKTKNSCGKCNKWICKDHLKQICLDCSNKYENADENEMTDE</sequence>
<keyword evidence="2" id="KW-1133">Transmembrane helix</keyword>
<comment type="caution">
    <text evidence="4">The sequence shown here is derived from an EMBL/GenBank/DDBJ whole genome shotgun (WGS) entry which is preliminary data.</text>
</comment>
<protein>
    <recommendedName>
        <fullName evidence="3">PiggyBac transposable element-derived protein domain-containing protein</fullName>
    </recommendedName>
</protein>
<keyword evidence="2" id="KW-0812">Transmembrane</keyword>
<feature type="domain" description="PiggyBac transposable element-derived protein" evidence="3">
    <location>
        <begin position="108"/>
        <end position="376"/>
    </location>
</feature>
<dbReference type="Pfam" id="PF13843">
    <property type="entry name" value="DDE_Tnp_1_7"/>
    <property type="match status" value="1"/>
</dbReference>
<evidence type="ECO:0000313" key="5">
    <source>
        <dbReference type="Proteomes" id="UP000475862"/>
    </source>
</evidence>
<feature type="region of interest" description="Disordered" evidence="1">
    <location>
        <begin position="29"/>
        <end position="53"/>
    </location>
</feature>
<organism evidence="4 5">
    <name type="scientific">Aphis glycines</name>
    <name type="common">Soybean aphid</name>
    <dbReference type="NCBI Taxonomy" id="307491"/>
    <lineage>
        <taxon>Eukaryota</taxon>
        <taxon>Metazoa</taxon>
        <taxon>Ecdysozoa</taxon>
        <taxon>Arthropoda</taxon>
        <taxon>Hexapoda</taxon>
        <taxon>Insecta</taxon>
        <taxon>Pterygota</taxon>
        <taxon>Neoptera</taxon>
        <taxon>Paraneoptera</taxon>
        <taxon>Hemiptera</taxon>
        <taxon>Sternorrhyncha</taxon>
        <taxon>Aphidomorpha</taxon>
        <taxon>Aphidoidea</taxon>
        <taxon>Aphididae</taxon>
        <taxon>Aphidini</taxon>
        <taxon>Aphis</taxon>
        <taxon>Aphis</taxon>
    </lineage>
</organism>
<feature type="compositionally biased region" description="Acidic residues" evidence="1">
    <location>
        <begin position="41"/>
        <end position="53"/>
    </location>
</feature>
<evidence type="ECO:0000256" key="2">
    <source>
        <dbReference type="SAM" id="Phobius"/>
    </source>
</evidence>
<dbReference type="PANTHER" id="PTHR46599:SF6">
    <property type="entry name" value="DUAL SPECIFICITY PHOSPHATASE 26"/>
    <property type="match status" value="1"/>
</dbReference>
<keyword evidence="2" id="KW-0472">Membrane</keyword>
<dbReference type="PANTHER" id="PTHR46599">
    <property type="entry name" value="PIGGYBAC TRANSPOSABLE ELEMENT-DERIVED PROTEIN 4"/>
    <property type="match status" value="1"/>
</dbReference>
<accession>A0A6G0SXT7</accession>
<gene>
    <name evidence="4" type="ORF">AGLY_016416</name>
</gene>